<dbReference type="Proteomes" id="UP000805649">
    <property type="component" value="Unassembled WGS sequence"/>
</dbReference>
<evidence type="ECO:0000313" key="1">
    <source>
        <dbReference type="EMBL" id="KAL0935867.1"/>
    </source>
</evidence>
<protein>
    <submittedName>
        <fullName evidence="1">Uncharacterized protein</fullName>
    </submittedName>
</protein>
<evidence type="ECO:0000313" key="2">
    <source>
        <dbReference type="Proteomes" id="UP000805649"/>
    </source>
</evidence>
<gene>
    <name evidence="1" type="ORF">CTRU02_208081</name>
</gene>
<reference evidence="1 2" key="1">
    <citation type="journal article" date="2020" name="Phytopathology">
        <title>Genome Sequence Resources of Colletotrichum truncatum, C. plurivorum, C. musicola, and C. sojae: Four Species Pathogenic to Soybean (Glycine max).</title>
        <authorList>
            <person name="Rogerio F."/>
            <person name="Boufleur T.R."/>
            <person name="Ciampi-Guillardi M."/>
            <person name="Sukno S.A."/>
            <person name="Thon M.R."/>
            <person name="Massola Junior N.S."/>
            <person name="Baroncelli R."/>
        </authorList>
    </citation>
    <scope>NUCLEOTIDE SEQUENCE [LARGE SCALE GENOMIC DNA]</scope>
    <source>
        <strain evidence="1 2">CMES1059</strain>
    </source>
</reference>
<sequence length="355" mass="38627">MTSPGFYIDHSGNLTVTSHLPPVKAEDGELLIEVLYSGVNPADTTYTTILEIHDIVLGADFCGRVVDASKVKNSRFQVGDAVAGYTYTGNGRPARYGTHQAYLATPPEAGVFKVPDGMPYTDAAALMSTLQSASDALFNRLELPVPSDSIKSASLDCTLIIWGASTTLGVAAVQLARAIGVRNIIVTATSSRHQLLKDLGATHCFDYKDPDVSIKIKDAVEAAGFEDIRGFETVGRAESYRLFLDTMSTLSGNRRYAFSFMHSDERPASEMLLGGRHYDVHLIFKGGHKTVFKARPEEAARIWTAVEWAVANYGVRFRLPSVRVFEGKAEDALVAMKEIAEPGSFGKLVIKQPMQ</sequence>
<proteinExistence type="predicted"/>
<name>A0ACC3YYA0_COLTU</name>
<accession>A0ACC3YYA0</accession>
<dbReference type="EMBL" id="VUJX02000005">
    <property type="protein sequence ID" value="KAL0935867.1"/>
    <property type="molecule type" value="Genomic_DNA"/>
</dbReference>
<organism evidence="1 2">
    <name type="scientific">Colletotrichum truncatum</name>
    <name type="common">Anthracnose fungus</name>
    <name type="synonym">Colletotrichum capsici</name>
    <dbReference type="NCBI Taxonomy" id="5467"/>
    <lineage>
        <taxon>Eukaryota</taxon>
        <taxon>Fungi</taxon>
        <taxon>Dikarya</taxon>
        <taxon>Ascomycota</taxon>
        <taxon>Pezizomycotina</taxon>
        <taxon>Sordariomycetes</taxon>
        <taxon>Hypocreomycetidae</taxon>
        <taxon>Glomerellales</taxon>
        <taxon>Glomerellaceae</taxon>
        <taxon>Colletotrichum</taxon>
        <taxon>Colletotrichum truncatum species complex</taxon>
    </lineage>
</organism>
<keyword evidence="2" id="KW-1185">Reference proteome</keyword>
<comment type="caution">
    <text evidence="1">The sequence shown here is derived from an EMBL/GenBank/DDBJ whole genome shotgun (WGS) entry which is preliminary data.</text>
</comment>